<protein>
    <recommendedName>
        <fullName evidence="4">Lectin</fullName>
    </recommendedName>
</protein>
<evidence type="ECO:0000313" key="3">
    <source>
        <dbReference type="Proteomes" id="UP000812287"/>
    </source>
</evidence>
<feature type="region of interest" description="Disordered" evidence="1">
    <location>
        <begin position="1"/>
        <end position="21"/>
    </location>
</feature>
<dbReference type="EMBL" id="MU250552">
    <property type="protein sequence ID" value="KAG7442358.1"/>
    <property type="molecule type" value="Genomic_DNA"/>
</dbReference>
<sequence length="396" mass="41262">MLSKGVAADASISAPPETSTSAIPLPSVDARAVLPAVNIDALVDGSLNVAADASLDTLLRRSVEACAVAPTLDFSGSTWIWTGEQTGAEDISPTGARPFRKAIPSSGTKCPVCATIIISSDDLYSIVVNGNEIGAGNGYKSSAVYTAGLEPEGHNVFAISVNNTGGAAGLIATILVDYRDGTTQTIVTDTTWKTIKATPPDGWTSPSFDDSAWIAAVSEGPTASTPWGTPPLPPAMNMTGVKWIHTNETSAAGVDPLGHRPFRKTITSPYGKAAVCGKIVITADDEYTLYVNGNDTGSGSNWLAMQAYSIPILDADENLIAVDSVNTQPPHAGLVAGVLVAYDDGTSETYYTDDSWKTLDETTPAGFEDTDLDDSSWISATEWVNGEANLVTVPRA</sequence>
<evidence type="ECO:0008006" key="4">
    <source>
        <dbReference type="Google" id="ProtNLM"/>
    </source>
</evidence>
<comment type="caution">
    <text evidence="2">The sequence shown here is derived from an EMBL/GenBank/DDBJ whole genome shotgun (WGS) entry which is preliminary data.</text>
</comment>
<proteinExistence type="predicted"/>
<keyword evidence="3" id="KW-1185">Reference proteome</keyword>
<name>A0A9P7VKQ4_9AGAR</name>
<dbReference type="GeneID" id="66112902"/>
<dbReference type="SUPFAM" id="SSF49785">
    <property type="entry name" value="Galactose-binding domain-like"/>
    <property type="match status" value="1"/>
</dbReference>
<evidence type="ECO:0000313" key="2">
    <source>
        <dbReference type="EMBL" id="KAG7442358.1"/>
    </source>
</evidence>
<dbReference type="OrthoDB" id="10036721at2759"/>
<dbReference type="Proteomes" id="UP000812287">
    <property type="component" value="Unassembled WGS sequence"/>
</dbReference>
<dbReference type="InterPro" id="IPR008979">
    <property type="entry name" value="Galactose-bd-like_sf"/>
</dbReference>
<evidence type="ECO:0000256" key="1">
    <source>
        <dbReference type="SAM" id="MobiDB-lite"/>
    </source>
</evidence>
<reference evidence="2" key="1">
    <citation type="submission" date="2020-11" db="EMBL/GenBank/DDBJ databases">
        <title>Adaptations for nitrogen fixation in a non-lichenized fungal sporocarp promotes dispersal by wood-feeding termites.</title>
        <authorList>
            <consortium name="DOE Joint Genome Institute"/>
            <person name="Koch R.A."/>
            <person name="Yoon G."/>
            <person name="Arayal U."/>
            <person name="Lail K."/>
            <person name="Amirebrahimi M."/>
            <person name="Labutti K."/>
            <person name="Lipzen A."/>
            <person name="Riley R."/>
            <person name="Barry K."/>
            <person name="Henrissat B."/>
            <person name="Grigoriev I.V."/>
            <person name="Herr J.R."/>
            <person name="Aime M.C."/>
        </authorList>
    </citation>
    <scope>NUCLEOTIDE SEQUENCE</scope>
    <source>
        <strain evidence="2">MCA 3950</strain>
    </source>
</reference>
<organism evidence="2 3">
    <name type="scientific">Guyanagaster necrorhizus</name>
    <dbReference type="NCBI Taxonomy" id="856835"/>
    <lineage>
        <taxon>Eukaryota</taxon>
        <taxon>Fungi</taxon>
        <taxon>Dikarya</taxon>
        <taxon>Basidiomycota</taxon>
        <taxon>Agaricomycotina</taxon>
        <taxon>Agaricomycetes</taxon>
        <taxon>Agaricomycetidae</taxon>
        <taxon>Agaricales</taxon>
        <taxon>Marasmiineae</taxon>
        <taxon>Physalacriaceae</taxon>
        <taxon>Guyanagaster</taxon>
    </lineage>
</organism>
<dbReference type="RefSeq" id="XP_043035858.1">
    <property type="nucleotide sequence ID" value="XM_043190605.1"/>
</dbReference>
<dbReference type="Gene3D" id="2.60.120.260">
    <property type="entry name" value="Galactose-binding domain-like"/>
    <property type="match status" value="2"/>
</dbReference>
<accession>A0A9P7VKQ4</accession>
<gene>
    <name evidence="2" type="ORF">BT62DRAFT_996711</name>
</gene>
<dbReference type="AlphaFoldDB" id="A0A9P7VKQ4"/>